<dbReference type="RefSeq" id="WP_103205693.1">
    <property type="nucleotide sequence ID" value="NZ_CP193773.1"/>
</dbReference>
<dbReference type="AlphaFoldDB" id="A0A2K2TGB1"/>
<proteinExistence type="predicted"/>
<evidence type="ECO:0000313" key="1">
    <source>
        <dbReference type="EMBL" id="PNV57029.1"/>
    </source>
</evidence>
<gene>
    <name evidence="1" type="ORF">C1Y38_10680</name>
</gene>
<comment type="caution">
    <text evidence="1">The sequence shown here is derived from an EMBL/GenBank/DDBJ whole genome shotgun (WGS) entry which is preliminary data.</text>
</comment>
<accession>A0A2K2TGB1</accession>
<reference evidence="1 2" key="1">
    <citation type="submission" date="2018-01" db="EMBL/GenBank/DDBJ databases">
        <title>Draft genome sequence of the feruloyl esterase-producing strain Lactobacillus fermentum CRL 1446, isolated from artisanal goat milk cheese.</title>
        <authorList>
            <person name="Abeijon Mukdsi M.C."/>
            <person name="Saavedra L."/>
            <person name="Gauffin Cano M.P."/>
            <person name="Hebert E.M."/>
            <person name="Medina R.B."/>
        </authorList>
    </citation>
    <scope>NUCLEOTIDE SEQUENCE [LARGE SCALE GENOMIC DNA]</scope>
    <source>
        <strain evidence="1 2">CRL 1446</strain>
    </source>
</reference>
<protein>
    <submittedName>
        <fullName evidence="1">Uncharacterized protein</fullName>
    </submittedName>
</protein>
<dbReference type="Proteomes" id="UP000236514">
    <property type="component" value="Unassembled WGS sequence"/>
</dbReference>
<name>A0A2K2TGB1_LIMFE</name>
<evidence type="ECO:0000313" key="2">
    <source>
        <dbReference type="Proteomes" id="UP000236514"/>
    </source>
</evidence>
<dbReference type="EMBL" id="POTQ01000036">
    <property type="protein sequence ID" value="PNV57029.1"/>
    <property type="molecule type" value="Genomic_DNA"/>
</dbReference>
<organism evidence="1 2">
    <name type="scientific">Limosilactobacillus fermentum</name>
    <name type="common">Lactobacillus fermentum</name>
    <dbReference type="NCBI Taxonomy" id="1613"/>
    <lineage>
        <taxon>Bacteria</taxon>
        <taxon>Bacillati</taxon>
        <taxon>Bacillota</taxon>
        <taxon>Bacilli</taxon>
        <taxon>Lactobacillales</taxon>
        <taxon>Lactobacillaceae</taxon>
        <taxon>Limosilactobacillus</taxon>
    </lineage>
</organism>
<sequence>MTMSSFEIDLNILKDHAPRFTFFEKPVENVNVDDIDEDQAFHPNGHMTSINLHDEYFFGVRADHFVFIDGWDEEKEDSILMVANHKGKLMIKLITPVLAEEG</sequence>